<dbReference type="PROSITE" id="PS51257">
    <property type="entry name" value="PROKAR_LIPOPROTEIN"/>
    <property type="match status" value="1"/>
</dbReference>
<feature type="signal peptide" evidence="2">
    <location>
        <begin position="1"/>
        <end position="24"/>
    </location>
</feature>
<keyword evidence="2" id="KW-0732">Signal</keyword>
<dbReference type="InterPro" id="IPR017937">
    <property type="entry name" value="Thioredoxin_CS"/>
</dbReference>
<dbReference type="STRING" id="937334.SAMN05444406_11355"/>
<gene>
    <name evidence="4" type="ORF">SAMN05444406_11355</name>
</gene>
<feature type="chain" id="PRO_5011487916" evidence="2">
    <location>
        <begin position="25"/>
        <end position="222"/>
    </location>
</feature>
<evidence type="ECO:0000313" key="5">
    <source>
        <dbReference type="Proteomes" id="UP000198577"/>
    </source>
</evidence>
<evidence type="ECO:0000256" key="1">
    <source>
        <dbReference type="SAM" id="MobiDB-lite"/>
    </source>
</evidence>
<feature type="domain" description="Thioredoxin" evidence="3">
    <location>
        <begin position="69"/>
        <end position="222"/>
    </location>
</feature>
<accession>A0A1I5W0U8</accession>
<proteinExistence type="predicted"/>
<keyword evidence="5" id="KW-1185">Reference proteome</keyword>
<feature type="region of interest" description="Disordered" evidence="1">
    <location>
        <begin position="25"/>
        <end position="59"/>
    </location>
</feature>
<evidence type="ECO:0000259" key="3">
    <source>
        <dbReference type="PROSITE" id="PS51352"/>
    </source>
</evidence>
<dbReference type="Proteomes" id="UP000198577">
    <property type="component" value="Unassembled WGS sequence"/>
</dbReference>
<dbReference type="Pfam" id="PF00578">
    <property type="entry name" value="AhpC-TSA"/>
    <property type="match status" value="1"/>
</dbReference>
<evidence type="ECO:0000256" key="2">
    <source>
        <dbReference type="SAM" id="SignalP"/>
    </source>
</evidence>
<dbReference type="CDD" id="cd02966">
    <property type="entry name" value="TlpA_like_family"/>
    <property type="match status" value="1"/>
</dbReference>
<protein>
    <submittedName>
        <fullName evidence="4">Cytochrome c-type biogenesis protein</fullName>
    </submittedName>
</protein>
<dbReference type="PROSITE" id="PS51352">
    <property type="entry name" value="THIOREDOXIN_2"/>
    <property type="match status" value="1"/>
</dbReference>
<dbReference type="InterPro" id="IPR000866">
    <property type="entry name" value="AhpC/TSA"/>
</dbReference>
<dbReference type="Gene3D" id="3.40.30.10">
    <property type="entry name" value="Glutaredoxin"/>
    <property type="match status" value="1"/>
</dbReference>
<dbReference type="InterPro" id="IPR050553">
    <property type="entry name" value="Thioredoxin_ResA/DsbE_sf"/>
</dbReference>
<dbReference type="GO" id="GO:0016209">
    <property type="term" value="F:antioxidant activity"/>
    <property type="evidence" value="ECO:0007669"/>
    <property type="project" value="InterPro"/>
</dbReference>
<evidence type="ECO:0000313" key="4">
    <source>
        <dbReference type="EMBL" id="SFQ13227.1"/>
    </source>
</evidence>
<dbReference type="PROSITE" id="PS00194">
    <property type="entry name" value="THIOREDOXIN_1"/>
    <property type="match status" value="1"/>
</dbReference>
<dbReference type="OrthoDB" id="9809733at2"/>
<dbReference type="PANTHER" id="PTHR42852:SF13">
    <property type="entry name" value="PROTEIN DIPZ"/>
    <property type="match status" value="1"/>
</dbReference>
<dbReference type="InterPro" id="IPR013766">
    <property type="entry name" value="Thioredoxin_domain"/>
</dbReference>
<dbReference type="EMBL" id="FOXR01000013">
    <property type="protein sequence ID" value="SFQ13227.1"/>
    <property type="molecule type" value="Genomic_DNA"/>
</dbReference>
<dbReference type="GO" id="GO:0016491">
    <property type="term" value="F:oxidoreductase activity"/>
    <property type="evidence" value="ECO:0007669"/>
    <property type="project" value="InterPro"/>
</dbReference>
<dbReference type="RefSeq" id="WP_025748223.1">
    <property type="nucleotide sequence ID" value="NZ_FOXR01000013.1"/>
</dbReference>
<name>A0A1I5W0U8_9FIRM</name>
<dbReference type="SUPFAM" id="SSF52833">
    <property type="entry name" value="Thioredoxin-like"/>
    <property type="match status" value="1"/>
</dbReference>
<dbReference type="PANTHER" id="PTHR42852">
    <property type="entry name" value="THIOL:DISULFIDE INTERCHANGE PROTEIN DSBE"/>
    <property type="match status" value="1"/>
</dbReference>
<reference evidence="4 5" key="1">
    <citation type="submission" date="2016-10" db="EMBL/GenBank/DDBJ databases">
        <authorList>
            <person name="de Groot N.N."/>
        </authorList>
    </citation>
    <scope>NUCLEOTIDE SEQUENCE [LARGE SCALE GENOMIC DNA]</scope>
    <source>
        <strain evidence="4 5">DSM 20678</strain>
    </source>
</reference>
<dbReference type="AlphaFoldDB" id="A0A1I5W0U8"/>
<dbReference type="InterPro" id="IPR036249">
    <property type="entry name" value="Thioredoxin-like_sf"/>
</dbReference>
<organism evidence="4 5">
    <name type="scientific">Caldicoprobacter faecalis</name>
    <dbReference type="NCBI Taxonomy" id="937334"/>
    <lineage>
        <taxon>Bacteria</taxon>
        <taxon>Bacillati</taxon>
        <taxon>Bacillota</taxon>
        <taxon>Clostridia</taxon>
        <taxon>Caldicoprobacterales</taxon>
        <taxon>Caldicoprobacteraceae</taxon>
        <taxon>Caldicoprobacter</taxon>
    </lineage>
</organism>
<sequence>MSRIIKIFTLLLVLGLFVSGCAVSKDTPRETPQDQAAESQDENAAKPSQNNGDDGASPQDILKNKYYFYEINKPMEDFEAEDLNGNKVKLSDYKGKIIFLNFWATWCPPCRAEMPHMEEFYEEYKDEDVVVLAVSSTSVELRGGTDDKAAEKKVRSFIQEHGYTFPVLLDRDDEAWKIYYRSVVPANYIIDKEGIVRYFKMGAFSGKQEMELAVKAIRALEE</sequence>